<feature type="non-terminal residue" evidence="1">
    <location>
        <position position="59"/>
    </location>
</feature>
<gene>
    <name evidence="1" type="ORF">FH603_5683</name>
</gene>
<organism evidence="1 2">
    <name type="scientific">Spirosoma utsteinense</name>
    <dbReference type="NCBI Taxonomy" id="2585773"/>
    <lineage>
        <taxon>Bacteria</taxon>
        <taxon>Pseudomonadati</taxon>
        <taxon>Bacteroidota</taxon>
        <taxon>Cytophagia</taxon>
        <taxon>Cytophagales</taxon>
        <taxon>Cytophagaceae</taxon>
        <taxon>Spirosoma</taxon>
    </lineage>
</organism>
<comment type="caution">
    <text evidence="1">The sequence shown here is derived from an EMBL/GenBank/DDBJ whole genome shotgun (WGS) entry which is preliminary data.</text>
</comment>
<sequence length="59" mass="6391">MRQNRIGKPGASTYKLSLLTTGLVANWLLSSPQSLTFATVILIGAAYYETVKECISISL</sequence>
<evidence type="ECO:0000313" key="1">
    <source>
        <dbReference type="EMBL" id="MBC3795148.1"/>
    </source>
</evidence>
<proteinExistence type="predicted"/>
<name>A0ABR6WG18_9BACT</name>
<protein>
    <submittedName>
        <fullName evidence="1">Uncharacterized protein</fullName>
    </submittedName>
</protein>
<evidence type="ECO:0000313" key="2">
    <source>
        <dbReference type="Proteomes" id="UP000700732"/>
    </source>
</evidence>
<dbReference type="EMBL" id="VFIA01000084">
    <property type="protein sequence ID" value="MBC3795148.1"/>
    <property type="molecule type" value="Genomic_DNA"/>
</dbReference>
<accession>A0ABR6WG18</accession>
<dbReference type="Proteomes" id="UP000700732">
    <property type="component" value="Unassembled WGS sequence"/>
</dbReference>
<reference evidence="1 2" key="1">
    <citation type="submission" date="2019-06" db="EMBL/GenBank/DDBJ databases">
        <title>Spirosoma utsteinense sp. nov. isolated from Antarctic ice-free soils.</title>
        <authorList>
            <person name="Tahon G."/>
        </authorList>
    </citation>
    <scope>NUCLEOTIDE SEQUENCE [LARGE SCALE GENOMIC DNA]</scope>
    <source>
        <strain evidence="1 2">LMG 31447</strain>
    </source>
</reference>
<keyword evidence="2" id="KW-1185">Reference proteome</keyword>